<dbReference type="PROSITE" id="PS50868">
    <property type="entry name" value="POST_SET"/>
    <property type="match status" value="1"/>
</dbReference>
<feature type="domain" description="Protein kinase" evidence="9">
    <location>
        <begin position="911"/>
        <end position="1281"/>
    </location>
</feature>
<name>W4HAC0_APHAT</name>
<dbReference type="SUPFAM" id="SSF82199">
    <property type="entry name" value="SET domain"/>
    <property type="match status" value="1"/>
</dbReference>
<dbReference type="Gene3D" id="2.170.270.10">
    <property type="entry name" value="SET domain"/>
    <property type="match status" value="1"/>
</dbReference>
<dbReference type="SUPFAM" id="SSF47954">
    <property type="entry name" value="Cyclin-like"/>
    <property type="match status" value="1"/>
</dbReference>
<dbReference type="InterPro" id="IPR003616">
    <property type="entry name" value="Post-SET_dom"/>
</dbReference>
<dbReference type="InterPro" id="IPR006671">
    <property type="entry name" value="Cyclin_N"/>
</dbReference>
<accession>W4HAC0</accession>
<dbReference type="PROSITE" id="PS50011">
    <property type="entry name" value="PROTEIN_KINASE_DOM"/>
    <property type="match status" value="1"/>
</dbReference>
<dbReference type="SMART" id="SM00220">
    <property type="entry name" value="S_TKc"/>
    <property type="match status" value="1"/>
</dbReference>
<evidence type="ECO:0000256" key="1">
    <source>
        <dbReference type="ARBA" id="ARBA00004123"/>
    </source>
</evidence>
<dbReference type="Gene3D" id="1.10.510.10">
    <property type="entry name" value="Transferase(Phosphotransferase) domain 1"/>
    <property type="match status" value="1"/>
</dbReference>
<dbReference type="RefSeq" id="XP_009820911.1">
    <property type="nucleotide sequence ID" value="XM_009822609.1"/>
</dbReference>
<evidence type="ECO:0000256" key="7">
    <source>
        <dbReference type="ARBA" id="ARBA00023242"/>
    </source>
</evidence>
<feature type="compositionally biased region" description="Low complexity" evidence="8">
    <location>
        <begin position="548"/>
        <end position="558"/>
    </location>
</feature>
<dbReference type="Pfam" id="PF00069">
    <property type="entry name" value="Pkinase"/>
    <property type="match status" value="1"/>
</dbReference>
<feature type="compositionally biased region" description="Polar residues" evidence="8">
    <location>
        <begin position="582"/>
        <end position="595"/>
    </location>
</feature>
<organism evidence="13">
    <name type="scientific">Aphanomyces astaci</name>
    <name type="common">Crayfish plague agent</name>
    <dbReference type="NCBI Taxonomy" id="112090"/>
    <lineage>
        <taxon>Eukaryota</taxon>
        <taxon>Sar</taxon>
        <taxon>Stramenopiles</taxon>
        <taxon>Oomycota</taxon>
        <taxon>Saprolegniomycetes</taxon>
        <taxon>Saprolegniales</taxon>
        <taxon>Verrucalvaceae</taxon>
        <taxon>Aphanomyces</taxon>
    </lineage>
</organism>
<keyword evidence="7" id="KW-0539">Nucleus</keyword>
<dbReference type="GO" id="GO:0005694">
    <property type="term" value="C:chromosome"/>
    <property type="evidence" value="ECO:0007669"/>
    <property type="project" value="UniProtKB-SubCell"/>
</dbReference>
<feature type="domain" description="Post-SET" evidence="11">
    <location>
        <begin position="217"/>
        <end position="233"/>
    </location>
</feature>
<dbReference type="InterPro" id="IPR046341">
    <property type="entry name" value="SET_dom_sf"/>
</dbReference>
<dbReference type="PANTHER" id="PTHR22884">
    <property type="entry name" value="SET DOMAIN PROTEINS"/>
    <property type="match status" value="1"/>
</dbReference>
<evidence type="ECO:0000256" key="2">
    <source>
        <dbReference type="ARBA" id="ARBA00004286"/>
    </source>
</evidence>
<evidence type="ECO:0000259" key="11">
    <source>
        <dbReference type="PROSITE" id="PS50868"/>
    </source>
</evidence>
<reference evidence="13" key="1">
    <citation type="submission" date="2013-12" db="EMBL/GenBank/DDBJ databases">
        <title>The Genome Sequence of Aphanomyces astaci APO3.</title>
        <authorList>
            <consortium name="The Broad Institute Genomics Platform"/>
            <person name="Russ C."/>
            <person name="Tyler B."/>
            <person name="van West P."/>
            <person name="Dieguez-Uribeondo J."/>
            <person name="Young S.K."/>
            <person name="Zeng Q."/>
            <person name="Gargeya S."/>
            <person name="Fitzgerald M."/>
            <person name="Abouelleil A."/>
            <person name="Alvarado L."/>
            <person name="Chapman S.B."/>
            <person name="Gainer-Dewar J."/>
            <person name="Goldberg J."/>
            <person name="Griggs A."/>
            <person name="Gujja S."/>
            <person name="Hansen M."/>
            <person name="Howarth C."/>
            <person name="Imamovic A."/>
            <person name="Ireland A."/>
            <person name="Larimer J."/>
            <person name="McCowan C."/>
            <person name="Murphy C."/>
            <person name="Pearson M."/>
            <person name="Poon T.W."/>
            <person name="Priest M."/>
            <person name="Roberts A."/>
            <person name="Saif S."/>
            <person name="Shea T."/>
            <person name="Sykes S."/>
            <person name="Wortman J."/>
            <person name="Nusbaum C."/>
            <person name="Birren B."/>
        </authorList>
    </citation>
    <scope>NUCLEOTIDE SEQUENCE [LARGE SCALE GENOMIC DNA]</scope>
    <source>
        <strain evidence="13">APO3</strain>
    </source>
</reference>
<dbReference type="InterPro" id="IPR036915">
    <property type="entry name" value="Cyclin-like_sf"/>
</dbReference>
<dbReference type="SUPFAM" id="SSF56112">
    <property type="entry name" value="Protein kinase-like (PK-like)"/>
    <property type="match status" value="1"/>
</dbReference>
<dbReference type="PROSITE" id="PS51215">
    <property type="entry name" value="AWS"/>
    <property type="match status" value="1"/>
</dbReference>
<evidence type="ECO:0000256" key="6">
    <source>
        <dbReference type="ARBA" id="ARBA00022691"/>
    </source>
</evidence>
<evidence type="ECO:0000256" key="5">
    <source>
        <dbReference type="ARBA" id="ARBA00022679"/>
    </source>
</evidence>
<dbReference type="GO" id="GO:0032259">
    <property type="term" value="P:methylation"/>
    <property type="evidence" value="ECO:0007669"/>
    <property type="project" value="UniProtKB-KW"/>
</dbReference>
<dbReference type="Gene3D" id="1.10.472.10">
    <property type="entry name" value="Cyclin-like"/>
    <property type="match status" value="1"/>
</dbReference>
<dbReference type="STRING" id="112090.W4HAC0"/>
<protein>
    <submittedName>
        <fullName evidence="13">CMGC/CDK protein kinase</fullName>
    </submittedName>
</protein>
<dbReference type="SMART" id="SM00570">
    <property type="entry name" value="AWS"/>
    <property type="match status" value="1"/>
</dbReference>
<feature type="domain" description="SET" evidence="10">
    <location>
        <begin position="94"/>
        <end position="210"/>
    </location>
</feature>
<evidence type="ECO:0000256" key="3">
    <source>
        <dbReference type="ARBA" id="ARBA00022454"/>
    </source>
</evidence>
<evidence type="ECO:0000256" key="8">
    <source>
        <dbReference type="SAM" id="MobiDB-lite"/>
    </source>
</evidence>
<feature type="region of interest" description="Disordered" evidence="8">
    <location>
        <begin position="1304"/>
        <end position="1344"/>
    </location>
</feature>
<dbReference type="InterPro" id="IPR011009">
    <property type="entry name" value="Kinase-like_dom_sf"/>
</dbReference>
<feature type="region of interest" description="Disordered" evidence="8">
    <location>
        <begin position="293"/>
        <end position="359"/>
    </location>
</feature>
<dbReference type="GO" id="GO:0042054">
    <property type="term" value="F:histone methyltransferase activity"/>
    <property type="evidence" value="ECO:0007669"/>
    <property type="project" value="InterPro"/>
</dbReference>
<dbReference type="VEuPathDB" id="FungiDB:H257_00087"/>
<sequence length="1344" mass="149495">MTLGSSSSHGMSMEAVASARGFELLTRCVYVPPLMQPSVTEAEPCFCSSTDSSEVACHDTECINYATYVECPLDRCPTGRGCRNQRLQRPDLFPHLEPFQTEFKGYGVRTTERVRALDPVGEYVGEIIGQKELLRRTNGLGRMETNFYYIQMSNGVYIDARHRGGFTRFVNHSCNPNCKAEKWTVGGETRLLVFALRELAPGDEITFDYQWTLLGRQRIKCFCGESVCKGFIGGDVEKNPTDTPDGVFQDPTDADTVDEYLVGRTLRLFNPSSGDGSHSFSIVLVKSYDPNTREHTVVDAPPSMDQTSTSPPSTQRRRRRPTNRFDKDDSSSDGCSSNSSSDDDTISHRGGGRDEVDGTTMRQVSLSTLQWQLYIDLRGLSADDVQKAVFSIPKLNRPPRRPHLANATPLSAPASPLYLTPPRPSTPLSSSAATRPPTFKLLLKGLSPEVNATMLRRLLGSHADTVVAIDLFFLDTSNFGHIGWALLELSDPIVFEKMRSRFDNKPFVGNTVVRSFRATDQGISSFYRVKETTIRRKHLVSTTDPKGTSSRPSSATGTRPPPPPPSLSNSSRQPPRRPGDGSSPTTNDHTSNPSMSIASEMYCIGRKLNWVVDSSSLRPLVSPSRKAGMSASVEAMLQSKCTKIMLNVVKMLKFNREDASTAIVLFHRYVSVHPMNVSTVEWMAATCLHVVLKSHSRSLDWPAFVTAVYAAKYHGGGSSSAAQPSADELERVEHHVLSMEAALLDGLRYDISSTDPFAMLDACFRGGNLDDDNRAHKFGKRLVSDSLTATSLWTHFPVECLVVAVLYIASATAVSANPNADMPPPPPYLPRLPRSHRHTFDAAVAPLLTLFEATRCTDLPRSVLEERIRHFVDTQDAKDMPAIYFEPSNWPSAYLAWQSSHQAVQLTATHMENVVAIRRRAFVARIKAVGVPWPDLAGRPVYLQPWPYKQPHHATRGMPEACLRELSTLVNVHARDTALFVTLIGIVFPTQPQRVDDLLVLPSPSKPNNNDNAIDMFTDLFPGETADRTMPPISTAKRPVVKASTKSKLLQDDMHYLVFERPLHMLSTLLESTSDASIMSFATRKRIVFNLFRSVAVCHEHNIVHRFISPSNMFVYDHQVKLGGFSCARHVDMKGARTSGYALSASEVHEHMSGSALHTTAPEILLGDKVYTKRSDVWSLGVVGLHILLHGAPLIVGKDAPKQLEYLYRICGSPRDDVWPDAMHLPQFVRPKHNYHTRLRKVILERMPVFPDAAIELFENLLALDPKRRWPVRRALTAPWFADQLLDENGGSMDFTMIPSTVETIGASSAPKQDKSAKKRKQRHDAPPTRPHRSRRPSRERPSS</sequence>
<evidence type="ECO:0000259" key="9">
    <source>
        <dbReference type="PROSITE" id="PS50011"/>
    </source>
</evidence>
<dbReference type="Pfam" id="PF00856">
    <property type="entry name" value="SET"/>
    <property type="match status" value="1"/>
</dbReference>
<keyword evidence="3" id="KW-0158">Chromosome</keyword>
<evidence type="ECO:0000313" key="13">
    <source>
        <dbReference type="EMBL" id="ETV88511.1"/>
    </source>
</evidence>
<dbReference type="EMBL" id="KI913114">
    <property type="protein sequence ID" value="ETV88511.1"/>
    <property type="molecule type" value="Genomic_DNA"/>
</dbReference>
<dbReference type="InterPro" id="IPR000719">
    <property type="entry name" value="Prot_kinase_dom"/>
</dbReference>
<keyword evidence="5" id="KW-0808">Transferase</keyword>
<feature type="region of interest" description="Disordered" evidence="8">
    <location>
        <begin position="537"/>
        <end position="595"/>
    </location>
</feature>
<dbReference type="InterPro" id="IPR001214">
    <property type="entry name" value="SET_dom"/>
</dbReference>
<proteinExistence type="predicted"/>
<dbReference type="Pfam" id="PF00134">
    <property type="entry name" value="Cyclin_N"/>
    <property type="match status" value="1"/>
</dbReference>
<gene>
    <name evidence="13" type="ORF">H257_00087</name>
</gene>
<dbReference type="GO" id="GO:0005524">
    <property type="term" value="F:ATP binding"/>
    <property type="evidence" value="ECO:0007669"/>
    <property type="project" value="InterPro"/>
</dbReference>
<dbReference type="InterPro" id="IPR050777">
    <property type="entry name" value="SET2_Histone-Lys_MeTrsfase"/>
</dbReference>
<feature type="compositionally biased region" description="Low complexity" evidence="8">
    <location>
        <begin position="301"/>
        <end position="314"/>
    </location>
</feature>
<keyword evidence="6" id="KW-0949">S-adenosyl-L-methionine</keyword>
<dbReference type="OrthoDB" id="422362at2759"/>
<dbReference type="SMART" id="SM00317">
    <property type="entry name" value="SET"/>
    <property type="match status" value="1"/>
</dbReference>
<feature type="domain" description="AWS" evidence="12">
    <location>
        <begin position="40"/>
        <end position="91"/>
    </location>
</feature>
<dbReference type="GO" id="GO:0004672">
    <property type="term" value="F:protein kinase activity"/>
    <property type="evidence" value="ECO:0007669"/>
    <property type="project" value="InterPro"/>
</dbReference>
<keyword evidence="4" id="KW-0489">Methyltransferase</keyword>
<keyword evidence="13" id="KW-0418">Kinase</keyword>
<evidence type="ECO:0000259" key="12">
    <source>
        <dbReference type="PROSITE" id="PS51215"/>
    </source>
</evidence>
<comment type="subcellular location">
    <subcellularLocation>
        <location evidence="2">Chromosome</location>
    </subcellularLocation>
    <subcellularLocation>
        <location evidence="1">Nucleus</location>
    </subcellularLocation>
</comment>
<dbReference type="PROSITE" id="PS50280">
    <property type="entry name" value="SET"/>
    <property type="match status" value="1"/>
</dbReference>
<dbReference type="GeneID" id="20802083"/>
<dbReference type="InterPro" id="IPR006560">
    <property type="entry name" value="AWS_dom"/>
</dbReference>
<evidence type="ECO:0000256" key="4">
    <source>
        <dbReference type="ARBA" id="ARBA00022603"/>
    </source>
</evidence>
<feature type="compositionally biased region" description="Basic and acidic residues" evidence="8">
    <location>
        <begin position="345"/>
        <end position="356"/>
    </location>
</feature>
<evidence type="ECO:0000259" key="10">
    <source>
        <dbReference type="PROSITE" id="PS50280"/>
    </source>
</evidence>
<dbReference type="GO" id="GO:0005634">
    <property type="term" value="C:nucleus"/>
    <property type="evidence" value="ECO:0007669"/>
    <property type="project" value="UniProtKB-SubCell"/>
</dbReference>
<dbReference type="Pfam" id="PF17907">
    <property type="entry name" value="AWS"/>
    <property type="match status" value="1"/>
</dbReference>